<comment type="pathway">
    <text evidence="3">Amino-acid biosynthesis; ergothioneine biosynthesis.</text>
</comment>
<dbReference type="SUPFAM" id="SSF56436">
    <property type="entry name" value="C-type lectin-like"/>
    <property type="match status" value="1"/>
</dbReference>
<protein>
    <submittedName>
        <fullName evidence="6">Ergothioneine biosynthesis protein EgtB</fullName>
    </submittedName>
</protein>
<dbReference type="AlphaFoldDB" id="A0AAP4WUT3"/>
<comment type="caution">
    <text evidence="6">The sequence shown here is derived from an EMBL/GenBank/DDBJ whole genome shotgun (WGS) entry which is preliminary data.</text>
</comment>
<dbReference type="PANTHER" id="PTHR23150:SF36">
    <property type="entry name" value="HERCYNINE OXYGENASE"/>
    <property type="match status" value="1"/>
</dbReference>
<feature type="domain" description="Sulfatase-modifying factor enzyme-like" evidence="4">
    <location>
        <begin position="359"/>
        <end position="435"/>
    </location>
</feature>
<dbReference type="InterPro" id="IPR042095">
    <property type="entry name" value="SUMF_sf"/>
</dbReference>
<organism evidence="6 7">
    <name type="scientific">Cobetia amphilecti</name>
    <dbReference type="NCBI Taxonomy" id="1055104"/>
    <lineage>
        <taxon>Bacteria</taxon>
        <taxon>Pseudomonadati</taxon>
        <taxon>Pseudomonadota</taxon>
        <taxon>Gammaproteobacteria</taxon>
        <taxon>Oceanospirillales</taxon>
        <taxon>Halomonadaceae</taxon>
        <taxon>Cobetia</taxon>
    </lineage>
</organism>
<evidence type="ECO:0000313" key="6">
    <source>
        <dbReference type="EMBL" id="MDO6671360.1"/>
    </source>
</evidence>
<reference evidence="6" key="1">
    <citation type="submission" date="2023-07" db="EMBL/GenBank/DDBJ databases">
        <title>Genome content predicts the carbon catabolic preferences of heterotrophic bacteria.</title>
        <authorList>
            <person name="Gralka M."/>
        </authorList>
    </citation>
    <scope>NUCLEOTIDE SEQUENCE</scope>
    <source>
        <strain evidence="6">C2R13</strain>
    </source>
</reference>
<accession>A0AAP4WUT3</accession>
<name>A0AAP4WUT3_9GAMM</name>
<dbReference type="InterPro" id="IPR005532">
    <property type="entry name" value="SUMF_dom"/>
</dbReference>
<dbReference type="RefSeq" id="WP_303593025.1">
    <property type="nucleotide sequence ID" value="NZ_JAUORK010000004.1"/>
</dbReference>
<sequence>MSSAHDTVIERPDSLHAKEWLRAYQRVRAATEAICAPLHKEDYMVQSMADVSPPKWHIAHVTWFFEAFILKPFQSGYQTLDPAYDHLFNSYYETHGVPFPRAERGTLSRPTVDDVYRYRAHVDQAMQALLENPPQEHLPEILRRLELGLPHEQQHQELLLMDIKHILAQNPLCPAYRDDLAPGLAPAPAQEVPPLGWLDYPAGIREIGHDASRGGFAYDNEMGRHRQFVEAFQMADRPVTNGEFLAFMQDGGYATPEHWLADGWATVKAEGWRAPLYWVERDGVWHHYTLGGLVPVNLSAPVCHVSFFEADAYAQWAGARLPTEAEWETVAQDVPLTGNFVDQDHLQPVAAARAEGTPGQMFGDVWEWTGSAYRPYPGFRKLPGSLGEYNGKFMSGQMVLRGGCCATPADHIRATYRNFFPPEARWAFSGFRLARDGGA</sequence>
<dbReference type="PANTHER" id="PTHR23150">
    <property type="entry name" value="SULFATASE MODIFYING FACTOR 1, 2"/>
    <property type="match status" value="1"/>
</dbReference>
<dbReference type="Proteomes" id="UP001170481">
    <property type="component" value="Unassembled WGS sequence"/>
</dbReference>
<dbReference type="InterPro" id="IPR016187">
    <property type="entry name" value="CTDL_fold"/>
</dbReference>
<keyword evidence="1" id="KW-0560">Oxidoreductase</keyword>
<dbReference type="SUPFAM" id="SSF109854">
    <property type="entry name" value="DinB/YfiT-like putative metalloenzymes"/>
    <property type="match status" value="1"/>
</dbReference>
<dbReference type="InterPro" id="IPR051043">
    <property type="entry name" value="Sulfatase_Mod_Factor_Kinase"/>
</dbReference>
<feature type="domain" description="Sulfatase-modifying factor enzyme-like" evidence="4">
    <location>
        <begin position="197"/>
        <end position="348"/>
    </location>
</feature>
<feature type="domain" description="DinB-like" evidence="5">
    <location>
        <begin position="24"/>
        <end position="156"/>
    </location>
</feature>
<evidence type="ECO:0000256" key="1">
    <source>
        <dbReference type="ARBA" id="ARBA00023002"/>
    </source>
</evidence>
<evidence type="ECO:0000259" key="5">
    <source>
        <dbReference type="Pfam" id="PF12867"/>
    </source>
</evidence>
<gene>
    <name evidence="6" type="primary">egtB</name>
    <name evidence="6" type="ORF">Q4535_04435</name>
</gene>
<dbReference type="Pfam" id="PF03781">
    <property type="entry name" value="FGE-sulfatase"/>
    <property type="match status" value="2"/>
</dbReference>
<evidence type="ECO:0000256" key="3">
    <source>
        <dbReference type="ARBA" id="ARBA00037882"/>
    </source>
</evidence>
<evidence type="ECO:0000256" key="2">
    <source>
        <dbReference type="ARBA" id="ARBA00023004"/>
    </source>
</evidence>
<dbReference type="Pfam" id="PF12867">
    <property type="entry name" value="DinB_2"/>
    <property type="match status" value="1"/>
</dbReference>
<proteinExistence type="predicted"/>
<dbReference type="Gene3D" id="3.90.1580.10">
    <property type="entry name" value="paralog of FGE (formylglycine-generating enzyme)"/>
    <property type="match status" value="2"/>
</dbReference>
<evidence type="ECO:0000259" key="4">
    <source>
        <dbReference type="Pfam" id="PF03781"/>
    </source>
</evidence>
<dbReference type="InterPro" id="IPR034660">
    <property type="entry name" value="DinB/YfiT-like"/>
</dbReference>
<dbReference type="InterPro" id="IPR024775">
    <property type="entry name" value="DinB-like"/>
</dbReference>
<evidence type="ECO:0000313" key="7">
    <source>
        <dbReference type="Proteomes" id="UP001170481"/>
    </source>
</evidence>
<dbReference type="EMBL" id="JAUORK010000004">
    <property type="protein sequence ID" value="MDO6671360.1"/>
    <property type="molecule type" value="Genomic_DNA"/>
</dbReference>
<dbReference type="NCBIfam" id="TIGR03440">
    <property type="entry name" value="egtB_TIGR03440"/>
    <property type="match status" value="1"/>
</dbReference>
<dbReference type="GO" id="GO:0052699">
    <property type="term" value="P:ergothioneine biosynthetic process"/>
    <property type="evidence" value="ECO:0007669"/>
    <property type="project" value="InterPro"/>
</dbReference>
<dbReference type="InterPro" id="IPR017806">
    <property type="entry name" value="EgtB"/>
</dbReference>
<keyword evidence="2" id="KW-0408">Iron</keyword>